<dbReference type="CDD" id="cd03784">
    <property type="entry name" value="GT1_Gtf-like"/>
    <property type="match status" value="1"/>
</dbReference>
<name>A0AAD1ZTR5_9LAMI</name>
<dbReference type="EMBL" id="OU503048">
    <property type="protein sequence ID" value="CAI9775413.1"/>
    <property type="molecule type" value="Genomic_DNA"/>
</dbReference>
<dbReference type="PANTHER" id="PTHR48048">
    <property type="entry name" value="GLYCOSYLTRANSFERASE"/>
    <property type="match status" value="1"/>
</dbReference>
<keyword evidence="2 3" id="KW-0808">Transferase</keyword>
<dbReference type="InterPro" id="IPR002213">
    <property type="entry name" value="UDP_glucos_trans"/>
</dbReference>
<dbReference type="Pfam" id="PF00201">
    <property type="entry name" value="UDPGT"/>
    <property type="match status" value="1"/>
</dbReference>
<dbReference type="Proteomes" id="UP000834106">
    <property type="component" value="Chromosome 13"/>
</dbReference>
<dbReference type="SUPFAM" id="SSF53756">
    <property type="entry name" value="UDP-Glycosyltransferase/glycogen phosphorylase"/>
    <property type="match status" value="1"/>
</dbReference>
<organism evidence="5 6">
    <name type="scientific">Fraxinus pennsylvanica</name>
    <dbReference type="NCBI Taxonomy" id="56036"/>
    <lineage>
        <taxon>Eukaryota</taxon>
        <taxon>Viridiplantae</taxon>
        <taxon>Streptophyta</taxon>
        <taxon>Embryophyta</taxon>
        <taxon>Tracheophyta</taxon>
        <taxon>Spermatophyta</taxon>
        <taxon>Magnoliopsida</taxon>
        <taxon>eudicotyledons</taxon>
        <taxon>Gunneridae</taxon>
        <taxon>Pentapetalae</taxon>
        <taxon>asterids</taxon>
        <taxon>lamiids</taxon>
        <taxon>Lamiales</taxon>
        <taxon>Oleaceae</taxon>
        <taxon>Oleeae</taxon>
        <taxon>Fraxinus</taxon>
    </lineage>
</organism>
<keyword evidence="3" id="KW-0328">Glycosyltransferase</keyword>
<dbReference type="AlphaFoldDB" id="A0AAD1ZTR5"/>
<dbReference type="EC" id="2.4.1.-" evidence="4"/>
<reference evidence="5" key="1">
    <citation type="submission" date="2023-05" db="EMBL/GenBank/DDBJ databases">
        <authorList>
            <person name="Huff M."/>
        </authorList>
    </citation>
    <scope>NUCLEOTIDE SEQUENCE</scope>
</reference>
<dbReference type="InterPro" id="IPR035595">
    <property type="entry name" value="UDP_glycos_trans_CS"/>
</dbReference>
<dbReference type="FunFam" id="3.40.50.2000:FF:000056">
    <property type="entry name" value="Glycosyltransferase"/>
    <property type="match status" value="1"/>
</dbReference>
<dbReference type="PROSITE" id="PS00375">
    <property type="entry name" value="UDPGT"/>
    <property type="match status" value="1"/>
</dbReference>
<keyword evidence="6" id="KW-1185">Reference proteome</keyword>
<evidence type="ECO:0000256" key="2">
    <source>
        <dbReference type="ARBA" id="ARBA00022679"/>
    </source>
</evidence>
<sequence>MDQRKELVFIPGPGMGHLVSAVEIGRLILSRHQNLSITYLLVDIHPNDKSLDTYTRSLPSSATSRLRFTKLHRAQPELGPELESKPPAILATLIFDSHKPYVREAVLEIIKSESSQVVGIIVDMFCVNLMDVADEFKIPSYVFFTSGAGFLALMLQAQVITDEFKQDITEFDMDKELLIPGFLNPVPAKVLPTVMLEKNGGLDLVVSTARRIRGSRGIMINTFLELETNAIKSLSSDDKIPPVFPVGPVISLKQNLGDDGGILRWLDNQPASSVVFLCFGSLGSFNREQVKEIAVAIERTGYRFLWSLRRRPKDGSVETPSDYENLEEVLPQGFLERTSAVGNVIGWAPQLAVLSHPAVGGFVSHCGWNSTLESLWFGVPMAAWPMYAEQRINAFEMVVELGMAVDIKMDYRNEVNMDSKVIVTCEEIERGIRQLMNVNENEVRKKVKDMKEKSHKALMEGGSSYDFLGRMIDGIMHDSCSSL</sequence>
<evidence type="ECO:0000256" key="1">
    <source>
        <dbReference type="ARBA" id="ARBA00009995"/>
    </source>
</evidence>
<dbReference type="Gene3D" id="3.40.50.2000">
    <property type="entry name" value="Glycogen Phosphorylase B"/>
    <property type="match status" value="2"/>
</dbReference>
<accession>A0AAD1ZTR5</accession>
<evidence type="ECO:0000313" key="5">
    <source>
        <dbReference type="EMBL" id="CAI9775413.1"/>
    </source>
</evidence>
<evidence type="ECO:0000256" key="3">
    <source>
        <dbReference type="RuleBase" id="RU003718"/>
    </source>
</evidence>
<comment type="similarity">
    <text evidence="1 3">Belongs to the UDP-glycosyltransferase family.</text>
</comment>
<evidence type="ECO:0000313" key="6">
    <source>
        <dbReference type="Proteomes" id="UP000834106"/>
    </source>
</evidence>
<dbReference type="GO" id="GO:0035251">
    <property type="term" value="F:UDP-glucosyltransferase activity"/>
    <property type="evidence" value="ECO:0007669"/>
    <property type="project" value="InterPro"/>
</dbReference>
<gene>
    <name evidence="5" type="ORF">FPE_LOCUS22843</name>
</gene>
<proteinExistence type="inferred from homology"/>
<protein>
    <recommendedName>
        <fullName evidence="4">Glycosyltransferase</fullName>
        <ecNumber evidence="4">2.4.1.-</ecNumber>
    </recommendedName>
</protein>
<dbReference type="InterPro" id="IPR050481">
    <property type="entry name" value="UDP-glycosyltransf_plant"/>
</dbReference>
<evidence type="ECO:0000256" key="4">
    <source>
        <dbReference type="RuleBase" id="RU362057"/>
    </source>
</evidence>
<dbReference type="PANTHER" id="PTHR48048:SF45">
    <property type="entry name" value="GLYCOSYLTRANSFERASE"/>
    <property type="match status" value="1"/>
</dbReference>